<accession>A0A8J7APA6</accession>
<reference evidence="1" key="1">
    <citation type="submission" date="2020-10" db="EMBL/GenBank/DDBJ databases">
        <authorList>
            <person name="Castelo-Branco R."/>
            <person name="Eusebio N."/>
            <person name="Adriana R."/>
            <person name="Vieira A."/>
            <person name="Brugerolle De Fraissinette N."/>
            <person name="Rezende De Castro R."/>
            <person name="Schneider M.P."/>
            <person name="Vasconcelos V."/>
            <person name="Leao P.N."/>
        </authorList>
    </citation>
    <scope>NUCLEOTIDE SEQUENCE</scope>
    <source>
        <strain evidence="1">LEGE 07310</strain>
    </source>
</reference>
<dbReference type="InterPro" id="IPR026350">
    <property type="entry name" value="GxxExxY"/>
</dbReference>
<dbReference type="NCBIfam" id="TIGR04256">
    <property type="entry name" value="GxxExxY"/>
    <property type="match status" value="1"/>
</dbReference>
<protein>
    <submittedName>
        <fullName evidence="1">GxxExxY protein</fullName>
    </submittedName>
</protein>
<dbReference type="EMBL" id="JADEXG010000040">
    <property type="protein sequence ID" value="MBE9078810.1"/>
    <property type="molecule type" value="Genomic_DNA"/>
</dbReference>
<proteinExistence type="predicted"/>
<dbReference type="Pfam" id="PF13366">
    <property type="entry name" value="PDDEXK_3"/>
    <property type="match status" value="1"/>
</dbReference>
<sequence>MEMKRDRANFLSGVIIGAAIEVHRELGPGLLESAYEACLLYELKQKGVRVASQVPQPVVYKGIKLDCGYRLDLLVEDLVIVELKAVEILHPIHTAQLLTYLKLKNLWLGLLINYNVPVLKQGIKRLVNG</sequence>
<evidence type="ECO:0000313" key="2">
    <source>
        <dbReference type="Proteomes" id="UP000636505"/>
    </source>
</evidence>
<organism evidence="1 2">
    <name type="scientific">Vasconcelosia minhoensis LEGE 07310</name>
    <dbReference type="NCBI Taxonomy" id="915328"/>
    <lineage>
        <taxon>Bacteria</taxon>
        <taxon>Bacillati</taxon>
        <taxon>Cyanobacteriota</taxon>
        <taxon>Cyanophyceae</taxon>
        <taxon>Nodosilineales</taxon>
        <taxon>Cymatolegaceae</taxon>
        <taxon>Vasconcelosia</taxon>
        <taxon>Vasconcelosia minhoensis</taxon>
    </lineage>
</organism>
<dbReference type="AlphaFoldDB" id="A0A8J7APA6"/>
<keyword evidence="2" id="KW-1185">Reference proteome</keyword>
<gene>
    <name evidence="1" type="ORF">IQ241_16160</name>
</gene>
<name>A0A8J7APA6_9CYAN</name>
<comment type="caution">
    <text evidence="1">The sequence shown here is derived from an EMBL/GenBank/DDBJ whole genome shotgun (WGS) entry which is preliminary data.</text>
</comment>
<evidence type="ECO:0000313" key="1">
    <source>
        <dbReference type="EMBL" id="MBE9078810.1"/>
    </source>
</evidence>
<dbReference type="Proteomes" id="UP000636505">
    <property type="component" value="Unassembled WGS sequence"/>
</dbReference>